<name>A0A5J4YN92_PORPP</name>
<reference evidence="4" key="1">
    <citation type="journal article" date="2019" name="Nat. Commun.">
        <title>Expansion of phycobilisome linker gene families in mesophilic red algae.</title>
        <authorList>
            <person name="Lee J."/>
            <person name="Kim D."/>
            <person name="Bhattacharya D."/>
            <person name="Yoon H.S."/>
        </authorList>
    </citation>
    <scope>NUCLEOTIDE SEQUENCE [LARGE SCALE GENOMIC DNA]</scope>
    <source>
        <strain evidence="4">CCMP 1328</strain>
    </source>
</reference>
<evidence type="ECO:0000313" key="3">
    <source>
        <dbReference type="EMBL" id="KAA8491897.1"/>
    </source>
</evidence>
<accession>A0A5J4YN92</accession>
<dbReference type="GO" id="GO:0030125">
    <property type="term" value="C:clathrin vesicle coat"/>
    <property type="evidence" value="ECO:0007669"/>
    <property type="project" value="TreeGrafter"/>
</dbReference>
<feature type="domain" description="ENTH" evidence="2">
    <location>
        <begin position="24"/>
        <end position="155"/>
    </location>
</feature>
<organism evidence="3 4">
    <name type="scientific">Porphyridium purpureum</name>
    <name type="common">Red alga</name>
    <name type="synonym">Porphyridium cruentum</name>
    <dbReference type="NCBI Taxonomy" id="35688"/>
    <lineage>
        <taxon>Eukaryota</taxon>
        <taxon>Rhodophyta</taxon>
        <taxon>Bangiophyceae</taxon>
        <taxon>Porphyridiales</taxon>
        <taxon>Porphyridiaceae</taxon>
        <taxon>Porphyridium</taxon>
    </lineage>
</organism>
<dbReference type="AlphaFoldDB" id="A0A5J4YN92"/>
<comment type="caution">
    <text evidence="3">The sequence shown here is derived from an EMBL/GenBank/DDBJ whole genome shotgun (WGS) entry which is preliminary data.</text>
</comment>
<dbReference type="EMBL" id="VRMN01000011">
    <property type="protein sequence ID" value="KAA8491897.1"/>
    <property type="molecule type" value="Genomic_DNA"/>
</dbReference>
<dbReference type="PANTHER" id="PTHR12276:SF45">
    <property type="entry name" value="CLATHRIN INTERACTOR 1"/>
    <property type="match status" value="1"/>
</dbReference>
<feature type="compositionally biased region" description="Polar residues" evidence="1">
    <location>
        <begin position="385"/>
        <end position="402"/>
    </location>
</feature>
<feature type="compositionally biased region" description="Low complexity" evidence="1">
    <location>
        <begin position="175"/>
        <end position="190"/>
    </location>
</feature>
<dbReference type="GO" id="GO:0005543">
    <property type="term" value="F:phospholipid binding"/>
    <property type="evidence" value="ECO:0007669"/>
    <property type="project" value="TreeGrafter"/>
</dbReference>
<dbReference type="FunFam" id="1.25.40.90:FF:000006">
    <property type="entry name" value="Clathrin interactor 1"/>
    <property type="match status" value="1"/>
</dbReference>
<feature type="region of interest" description="Disordered" evidence="1">
    <location>
        <begin position="175"/>
        <end position="232"/>
    </location>
</feature>
<dbReference type="GO" id="GO:0005886">
    <property type="term" value="C:plasma membrane"/>
    <property type="evidence" value="ECO:0007669"/>
    <property type="project" value="TreeGrafter"/>
</dbReference>
<dbReference type="Proteomes" id="UP000324585">
    <property type="component" value="Unassembled WGS sequence"/>
</dbReference>
<dbReference type="InterPro" id="IPR013809">
    <property type="entry name" value="ENTH"/>
</dbReference>
<evidence type="ECO:0000313" key="4">
    <source>
        <dbReference type="Proteomes" id="UP000324585"/>
    </source>
</evidence>
<dbReference type="Gene3D" id="1.25.40.90">
    <property type="match status" value="1"/>
</dbReference>
<dbReference type="CDD" id="cd03571">
    <property type="entry name" value="ENTH"/>
    <property type="match status" value="1"/>
</dbReference>
<sequence length="573" mass="61461">MSKIDWKGWKRSAINVRKSAASGMKNLVMTDVENLTRSATADTSWGASGTELDEIARATYNREDYPLIMGIVWQRLTSRRWRCVYKGLELLKHLLFYGSARCLDEARDARYHIQALEGFRFIDPRNGKDEGQNVRTKAKEVFELIENPKKLEEEREKSKALKSKIGITPTSGSDYYSGSSDYYSQQTGSRSGAGAGHYGGHGSGDPSSYTYNYDEELDGPRPGSTGADPNAGTQIAISEPEVEEPVQMDDLLGFSDDVVRPSGPTIEYNDDDDDISFNPRALPAPEVLAATQDPLGDLFAPLSITSGAPAVSVSGKGTPNQASSSKSADIFAGLAVSDGALRVSSQANSKSMDPFQAPSSGRGSSEAFGTGAMSHGFEGFDGGATSATSSQGKMPKSTSGKKAIGTTSEEMFAGLVDFGSMKEAPKVSKKVEQDDDVPHVGRLVLASMLFPRSLTVPPAITDFSHGLGSKVVLVGGVGGFCIWARAQGTLVKRLVGREGEDASVGLTADRRERAWWLFDAGFTTRTQVQRAADINKQPFSFKLTAHLAFGGVVWTRSAPPKARARLCFSAAPV</sequence>
<dbReference type="InterPro" id="IPR008942">
    <property type="entry name" value="ENTH_VHS"/>
</dbReference>
<gene>
    <name evidence="3" type="ORF">FVE85_8379</name>
</gene>
<dbReference type="Pfam" id="PF01417">
    <property type="entry name" value="ENTH"/>
    <property type="match status" value="1"/>
</dbReference>
<dbReference type="PROSITE" id="PS50942">
    <property type="entry name" value="ENTH"/>
    <property type="match status" value="1"/>
</dbReference>
<dbReference type="SUPFAM" id="SSF48464">
    <property type="entry name" value="ENTH/VHS domain"/>
    <property type="match status" value="1"/>
</dbReference>
<protein>
    <submittedName>
        <fullName evidence="3">Epsin-2</fullName>
    </submittedName>
</protein>
<dbReference type="OrthoDB" id="4033880at2759"/>
<feature type="region of interest" description="Disordered" evidence="1">
    <location>
        <begin position="345"/>
        <end position="402"/>
    </location>
</feature>
<dbReference type="PANTHER" id="PTHR12276">
    <property type="entry name" value="EPSIN/ENT-RELATED"/>
    <property type="match status" value="1"/>
</dbReference>
<keyword evidence="4" id="KW-1185">Reference proteome</keyword>
<proteinExistence type="predicted"/>
<dbReference type="GO" id="GO:0030276">
    <property type="term" value="F:clathrin binding"/>
    <property type="evidence" value="ECO:0007669"/>
    <property type="project" value="TreeGrafter"/>
</dbReference>
<evidence type="ECO:0000259" key="2">
    <source>
        <dbReference type="PROSITE" id="PS50942"/>
    </source>
</evidence>
<dbReference type="GO" id="GO:0005768">
    <property type="term" value="C:endosome"/>
    <property type="evidence" value="ECO:0007669"/>
    <property type="project" value="TreeGrafter"/>
</dbReference>
<feature type="compositionally biased region" description="Polar residues" evidence="1">
    <location>
        <begin position="345"/>
        <end position="363"/>
    </location>
</feature>
<dbReference type="GO" id="GO:0006897">
    <property type="term" value="P:endocytosis"/>
    <property type="evidence" value="ECO:0007669"/>
    <property type="project" value="TreeGrafter"/>
</dbReference>
<evidence type="ECO:0000256" key="1">
    <source>
        <dbReference type="SAM" id="MobiDB-lite"/>
    </source>
</evidence>
<feature type="compositionally biased region" description="Gly residues" evidence="1">
    <location>
        <begin position="191"/>
        <end position="203"/>
    </location>
</feature>
<dbReference type="SMART" id="SM00273">
    <property type="entry name" value="ENTH"/>
    <property type="match status" value="1"/>
</dbReference>